<feature type="compositionally biased region" description="Basic and acidic residues" evidence="1">
    <location>
        <begin position="130"/>
        <end position="149"/>
    </location>
</feature>
<feature type="region of interest" description="Disordered" evidence="1">
    <location>
        <begin position="1"/>
        <end position="255"/>
    </location>
</feature>
<comment type="caution">
    <text evidence="2">The sequence shown here is derived from an EMBL/GenBank/DDBJ whole genome shotgun (WGS) entry which is preliminary data.</text>
</comment>
<feature type="compositionally biased region" description="Basic and acidic residues" evidence="1">
    <location>
        <begin position="220"/>
        <end position="229"/>
    </location>
</feature>
<sequence length="287" mass="31151">MGSRLPQVRQLQQRRPQAAGEVPRDEQGPDEGGPADLLLAVRMGRHAPGAVGRGLRQQLEDHQRHRRHLGKHDRNGGPERGVGGVRAPRRLERSGHAGGGQRGDDEQRVRRALQPLGHLQGAAHHRLRREAHVAGDVRHPGQQGGDRRQPRSARRAGEEGEDGGEQRDLGGAAVGLPDGGGAAEPARDGRGHHHRALGRRRPPRRHGRRGQGPVAAQDAGRVHGQDGARRRAAVVQDVGAQAQAPHESIARRRRGRVDDRRTTLMAASEWCGSRVVLGDLRVLSTLH</sequence>
<dbReference type="AlphaFoldDB" id="A0A8T0MJ19"/>
<proteinExistence type="predicted"/>
<gene>
    <name evidence="2" type="ORF">PVAP13_9NG258900</name>
</gene>
<feature type="compositionally biased region" description="Low complexity" evidence="1">
    <location>
        <begin position="1"/>
        <end position="17"/>
    </location>
</feature>
<organism evidence="2 3">
    <name type="scientific">Panicum virgatum</name>
    <name type="common">Blackwell switchgrass</name>
    <dbReference type="NCBI Taxonomy" id="38727"/>
    <lineage>
        <taxon>Eukaryota</taxon>
        <taxon>Viridiplantae</taxon>
        <taxon>Streptophyta</taxon>
        <taxon>Embryophyta</taxon>
        <taxon>Tracheophyta</taxon>
        <taxon>Spermatophyta</taxon>
        <taxon>Magnoliopsida</taxon>
        <taxon>Liliopsida</taxon>
        <taxon>Poales</taxon>
        <taxon>Poaceae</taxon>
        <taxon>PACMAD clade</taxon>
        <taxon>Panicoideae</taxon>
        <taxon>Panicodae</taxon>
        <taxon>Paniceae</taxon>
        <taxon>Panicinae</taxon>
        <taxon>Panicum</taxon>
        <taxon>Panicum sect. Hiantes</taxon>
    </lineage>
</organism>
<evidence type="ECO:0000256" key="1">
    <source>
        <dbReference type="SAM" id="MobiDB-lite"/>
    </source>
</evidence>
<name>A0A8T0MJ19_PANVG</name>
<accession>A0A8T0MJ19</accession>
<dbReference type="EMBL" id="CM029054">
    <property type="protein sequence ID" value="KAG2537290.1"/>
    <property type="molecule type" value="Genomic_DNA"/>
</dbReference>
<dbReference type="Proteomes" id="UP000823388">
    <property type="component" value="Chromosome 9N"/>
</dbReference>
<reference evidence="2" key="1">
    <citation type="submission" date="2020-05" db="EMBL/GenBank/DDBJ databases">
        <title>WGS assembly of Panicum virgatum.</title>
        <authorList>
            <person name="Lovell J.T."/>
            <person name="Jenkins J."/>
            <person name="Shu S."/>
            <person name="Juenger T.E."/>
            <person name="Schmutz J."/>
        </authorList>
    </citation>
    <scope>NUCLEOTIDE SEQUENCE</scope>
    <source>
        <strain evidence="2">AP13</strain>
    </source>
</reference>
<keyword evidence="3" id="KW-1185">Reference proteome</keyword>
<feature type="compositionally biased region" description="Low complexity" evidence="1">
    <location>
        <begin position="233"/>
        <end position="244"/>
    </location>
</feature>
<evidence type="ECO:0000313" key="2">
    <source>
        <dbReference type="EMBL" id="KAG2537290.1"/>
    </source>
</evidence>
<feature type="compositionally biased region" description="Basic residues" evidence="1">
    <location>
        <begin position="190"/>
        <end position="209"/>
    </location>
</feature>
<evidence type="ECO:0000313" key="3">
    <source>
        <dbReference type="Proteomes" id="UP000823388"/>
    </source>
</evidence>
<protein>
    <submittedName>
        <fullName evidence="2">Uncharacterized protein</fullName>
    </submittedName>
</protein>